<proteinExistence type="predicted"/>
<protein>
    <submittedName>
        <fullName evidence="2">Uncharacterized protein</fullName>
    </submittedName>
</protein>
<feature type="non-terminal residue" evidence="2">
    <location>
        <position position="216"/>
    </location>
</feature>
<evidence type="ECO:0000313" key="2">
    <source>
        <dbReference type="EMBL" id="CAA9466903.1"/>
    </source>
</evidence>
<feature type="region of interest" description="Disordered" evidence="1">
    <location>
        <begin position="1"/>
        <end position="216"/>
    </location>
</feature>
<dbReference type="AlphaFoldDB" id="A0A6J4R9R6"/>
<feature type="compositionally biased region" description="Basic and acidic residues" evidence="1">
    <location>
        <begin position="95"/>
        <end position="107"/>
    </location>
</feature>
<feature type="compositionally biased region" description="Basic residues" evidence="1">
    <location>
        <begin position="197"/>
        <end position="216"/>
    </location>
</feature>
<organism evidence="2">
    <name type="scientific">uncultured Solirubrobacteraceae bacterium</name>
    <dbReference type="NCBI Taxonomy" id="1162706"/>
    <lineage>
        <taxon>Bacteria</taxon>
        <taxon>Bacillati</taxon>
        <taxon>Actinomycetota</taxon>
        <taxon>Thermoleophilia</taxon>
        <taxon>Solirubrobacterales</taxon>
        <taxon>Solirubrobacteraceae</taxon>
        <taxon>environmental samples</taxon>
    </lineage>
</organism>
<name>A0A6J4R9R6_9ACTN</name>
<feature type="compositionally biased region" description="Basic residues" evidence="1">
    <location>
        <begin position="29"/>
        <end position="46"/>
    </location>
</feature>
<accession>A0A6J4R9R6</accession>
<gene>
    <name evidence="2" type="ORF">AVDCRST_MAG13-118</name>
</gene>
<dbReference type="EMBL" id="CADCVO010000022">
    <property type="protein sequence ID" value="CAA9466903.1"/>
    <property type="molecule type" value="Genomic_DNA"/>
</dbReference>
<sequence>GALPRPAPRRRRGAARPGIPDLDPDPRPARHRGVRHERLHGRRGRGGRGGGPHGGLRARGALPRPRRARGVHAGRRGGRRPRGHHRLPARARRAPPRDRAGARDARPGHRRLARPPVRAVLLGVVVPGLRAAGPRPPRRGAGRHGGGHRRAAPGREHGLPPRLPGGAGRRPRQRLRPPRAGRGARRGRGPPAGARRAGLRRPARRPALGHRRHADL</sequence>
<evidence type="ECO:0000256" key="1">
    <source>
        <dbReference type="SAM" id="MobiDB-lite"/>
    </source>
</evidence>
<reference evidence="2" key="1">
    <citation type="submission" date="2020-02" db="EMBL/GenBank/DDBJ databases">
        <authorList>
            <person name="Meier V. D."/>
        </authorList>
    </citation>
    <scope>NUCLEOTIDE SEQUENCE</scope>
    <source>
        <strain evidence="2">AVDCRST_MAG13</strain>
    </source>
</reference>
<feature type="compositionally biased region" description="Basic residues" evidence="1">
    <location>
        <begin position="64"/>
        <end position="94"/>
    </location>
</feature>
<feature type="non-terminal residue" evidence="2">
    <location>
        <position position="1"/>
    </location>
</feature>
<feature type="compositionally biased region" description="Basic residues" evidence="1">
    <location>
        <begin position="169"/>
        <end position="188"/>
    </location>
</feature>
<feature type="compositionally biased region" description="Basic residues" evidence="1">
    <location>
        <begin position="136"/>
        <end position="152"/>
    </location>
</feature>